<evidence type="ECO:0000256" key="1">
    <source>
        <dbReference type="ARBA" id="ARBA00005233"/>
    </source>
</evidence>
<dbReference type="RefSeq" id="WP_159240216.1">
    <property type="nucleotide sequence ID" value="NZ_JBHSJH010000002.1"/>
</dbReference>
<evidence type="ECO:0000256" key="2">
    <source>
        <dbReference type="ARBA" id="ARBA00022481"/>
    </source>
</evidence>
<name>A0ABV9TBP2_9GAMM</name>
<evidence type="ECO:0000313" key="6">
    <source>
        <dbReference type="Proteomes" id="UP001595926"/>
    </source>
</evidence>
<dbReference type="Proteomes" id="UP001595926">
    <property type="component" value="Unassembled WGS sequence"/>
</dbReference>
<keyword evidence="4" id="KW-0812">Transmembrane</keyword>
<organism evidence="5 6">
    <name type="scientific">Pseudofrancisella aestuarii</name>
    <dbReference type="NCBI Taxonomy" id="2670347"/>
    <lineage>
        <taxon>Bacteria</taxon>
        <taxon>Pseudomonadati</taxon>
        <taxon>Pseudomonadota</taxon>
        <taxon>Gammaproteobacteria</taxon>
        <taxon>Thiotrichales</taxon>
        <taxon>Francisellaceae</taxon>
        <taxon>Pseudofrancisella</taxon>
    </lineage>
</organism>
<evidence type="ECO:0000313" key="5">
    <source>
        <dbReference type="EMBL" id="MFC4892299.1"/>
    </source>
</evidence>
<keyword evidence="3" id="KW-0281">Fimbrium</keyword>
<dbReference type="Gene3D" id="3.30.700.10">
    <property type="entry name" value="Glycoprotein, Type 4 Pilin"/>
    <property type="match status" value="1"/>
</dbReference>
<reference evidence="6" key="1">
    <citation type="journal article" date="2019" name="Int. J. Syst. Evol. Microbiol.">
        <title>The Global Catalogue of Microorganisms (GCM) 10K type strain sequencing project: providing services to taxonomists for standard genome sequencing and annotation.</title>
        <authorList>
            <consortium name="The Broad Institute Genomics Platform"/>
            <consortium name="The Broad Institute Genome Sequencing Center for Infectious Disease"/>
            <person name="Wu L."/>
            <person name="Ma J."/>
        </authorList>
    </citation>
    <scope>NUCLEOTIDE SEQUENCE [LARGE SCALE GENOMIC DNA]</scope>
    <source>
        <strain evidence="6">CGMCC 1.13718</strain>
    </source>
</reference>
<dbReference type="InterPro" id="IPR045584">
    <property type="entry name" value="Pilin-like"/>
</dbReference>
<dbReference type="PROSITE" id="PS00409">
    <property type="entry name" value="PROKAR_NTER_METHYL"/>
    <property type="match status" value="1"/>
</dbReference>
<evidence type="ECO:0000256" key="3">
    <source>
        <dbReference type="RuleBase" id="RU000389"/>
    </source>
</evidence>
<dbReference type="InterPro" id="IPR012902">
    <property type="entry name" value="N_methyl_site"/>
</dbReference>
<accession>A0ABV9TBP2</accession>
<proteinExistence type="inferred from homology"/>
<sequence>MLKGQKGFSLIETMIIIGILAIVAAIAIPLYISYMNRAKATEVHEALRVCNNHVSEYYSLHGKLPNSNDDIGVTEPFTSSYIDSVNILENGFIKIHTTINGGETLIFAPAS</sequence>
<dbReference type="InterPro" id="IPR001082">
    <property type="entry name" value="Pilin"/>
</dbReference>
<keyword evidence="4" id="KW-0472">Membrane</keyword>
<keyword evidence="6" id="KW-1185">Reference proteome</keyword>
<dbReference type="NCBIfam" id="TIGR02532">
    <property type="entry name" value="IV_pilin_GFxxxE"/>
    <property type="match status" value="1"/>
</dbReference>
<evidence type="ECO:0000256" key="4">
    <source>
        <dbReference type="SAM" id="Phobius"/>
    </source>
</evidence>
<gene>
    <name evidence="5" type="ORF">ACFPDQ_04475</name>
</gene>
<dbReference type="Pfam" id="PF00114">
    <property type="entry name" value="Pilin"/>
    <property type="match status" value="1"/>
</dbReference>
<dbReference type="Pfam" id="PF07963">
    <property type="entry name" value="N_methyl"/>
    <property type="match status" value="1"/>
</dbReference>
<dbReference type="SUPFAM" id="SSF54523">
    <property type="entry name" value="Pili subunits"/>
    <property type="match status" value="1"/>
</dbReference>
<keyword evidence="2" id="KW-0488">Methylation</keyword>
<dbReference type="EMBL" id="JBHSJH010000002">
    <property type="protein sequence ID" value="MFC4892299.1"/>
    <property type="molecule type" value="Genomic_DNA"/>
</dbReference>
<comment type="similarity">
    <text evidence="1 3">Belongs to the N-Me-Phe pilin family.</text>
</comment>
<comment type="caution">
    <text evidence="5">The sequence shown here is derived from an EMBL/GenBank/DDBJ whole genome shotgun (WGS) entry which is preliminary data.</text>
</comment>
<protein>
    <submittedName>
        <fullName evidence="5">Prepilin-type N-terminal cleavage/methylation domain-containing protein</fullName>
    </submittedName>
</protein>
<keyword evidence="4" id="KW-1133">Transmembrane helix</keyword>
<dbReference type="PANTHER" id="PTHR30093:SF34">
    <property type="entry name" value="PREPILIN PEPTIDASE-DEPENDENT PROTEIN D"/>
    <property type="match status" value="1"/>
</dbReference>
<feature type="transmembrane region" description="Helical" evidence="4">
    <location>
        <begin position="7"/>
        <end position="32"/>
    </location>
</feature>
<dbReference type="PANTHER" id="PTHR30093">
    <property type="entry name" value="GENERAL SECRETION PATHWAY PROTEIN G"/>
    <property type="match status" value="1"/>
</dbReference>